<name>A0AAU8ADP1_9RHOB</name>
<protein>
    <submittedName>
        <fullName evidence="1">Uncharacterized protein</fullName>
    </submittedName>
</protein>
<gene>
    <name evidence="1" type="ORF">PVT71_09315</name>
</gene>
<dbReference type="AlphaFoldDB" id="A0AAU8ADP1"/>
<dbReference type="RefSeq" id="WP_353471509.1">
    <property type="nucleotide sequence ID" value="NZ_CP123384.1"/>
</dbReference>
<evidence type="ECO:0000313" key="1">
    <source>
        <dbReference type="EMBL" id="XCC92682.1"/>
    </source>
</evidence>
<proteinExistence type="predicted"/>
<accession>A0AAU8ADP1</accession>
<dbReference type="EMBL" id="CP123384">
    <property type="protein sequence ID" value="XCC92682.1"/>
    <property type="molecule type" value="Genomic_DNA"/>
</dbReference>
<organism evidence="1">
    <name type="scientific">Alloyangia sp. H15</name>
    <dbReference type="NCBI Taxonomy" id="3029062"/>
    <lineage>
        <taxon>Bacteria</taxon>
        <taxon>Pseudomonadati</taxon>
        <taxon>Pseudomonadota</taxon>
        <taxon>Alphaproteobacteria</taxon>
        <taxon>Rhodobacterales</taxon>
        <taxon>Roseobacteraceae</taxon>
        <taxon>Alloyangia</taxon>
    </lineage>
</organism>
<reference evidence="1" key="1">
    <citation type="submission" date="2023-02" db="EMBL/GenBank/DDBJ databases">
        <title>Description and genomic characterization of Salipiger bruguierae sp. nov., isolated from the sediment of mangrove plant Bruguiera sexangula.</title>
        <authorList>
            <person name="Long M."/>
        </authorList>
    </citation>
    <scope>NUCLEOTIDE SEQUENCE</scope>
    <source>
        <strain evidence="1">H15</strain>
    </source>
</reference>
<sequence>MKYELLGGLGMLGALAVLLAMPGGAEDREILQSTVETARERVSADFFGPQ</sequence>